<evidence type="ECO:0000313" key="14">
    <source>
        <dbReference type="EMBL" id="QIS10098.1"/>
    </source>
</evidence>
<dbReference type="AlphaFoldDB" id="A0A6G9YAA8"/>
<dbReference type="Proteomes" id="UP000503540">
    <property type="component" value="Chromosome"/>
</dbReference>
<feature type="transmembrane region" description="Helical" evidence="13">
    <location>
        <begin position="130"/>
        <end position="151"/>
    </location>
</feature>
<reference evidence="14 15" key="1">
    <citation type="journal article" date="2019" name="ACS Chem. Biol.">
        <title>Identification and Mobilization of a Cryptic Antibiotic Biosynthesis Gene Locus from a Human-Pathogenic Nocardia Isolate.</title>
        <authorList>
            <person name="Herisse M."/>
            <person name="Ishida K."/>
            <person name="Porter J.L."/>
            <person name="Howden B."/>
            <person name="Hertweck C."/>
            <person name="Stinear T.P."/>
            <person name="Pidot S.J."/>
        </authorList>
    </citation>
    <scope>NUCLEOTIDE SEQUENCE [LARGE SCALE GENOMIC DNA]</scope>
    <source>
        <strain evidence="14 15">AUSMDU00012717</strain>
    </source>
</reference>
<evidence type="ECO:0000256" key="10">
    <source>
        <dbReference type="ARBA" id="ARBA00072627"/>
    </source>
</evidence>
<dbReference type="KEGG" id="nah:F5544_11015"/>
<dbReference type="InterPro" id="IPR037185">
    <property type="entry name" value="EmrE-like"/>
</dbReference>
<keyword evidence="7 13" id="KW-0472">Membrane</keyword>
<dbReference type="InterPro" id="IPR045324">
    <property type="entry name" value="Small_multidrug_res"/>
</dbReference>
<feature type="transmembrane region" description="Helical" evidence="13">
    <location>
        <begin position="185"/>
        <end position="203"/>
    </location>
</feature>
<keyword evidence="15" id="KW-1185">Reference proteome</keyword>
<evidence type="ECO:0000256" key="13">
    <source>
        <dbReference type="SAM" id="Phobius"/>
    </source>
</evidence>
<proteinExistence type="inferred from homology"/>
<evidence type="ECO:0000256" key="8">
    <source>
        <dbReference type="ARBA" id="ARBA00023251"/>
    </source>
</evidence>
<evidence type="ECO:0000313" key="15">
    <source>
        <dbReference type="Proteomes" id="UP000503540"/>
    </source>
</evidence>
<keyword evidence="6 13" id="KW-1133">Transmembrane helix</keyword>
<comment type="subcellular location">
    <subcellularLocation>
        <location evidence="1 11">Cell membrane</location>
        <topology evidence="1 11">Multi-pass membrane protein</topology>
    </subcellularLocation>
</comment>
<organism evidence="14 15">
    <name type="scientific">Nocardia arthritidis</name>
    <dbReference type="NCBI Taxonomy" id="228602"/>
    <lineage>
        <taxon>Bacteria</taxon>
        <taxon>Bacillati</taxon>
        <taxon>Actinomycetota</taxon>
        <taxon>Actinomycetes</taxon>
        <taxon>Mycobacteriales</taxon>
        <taxon>Nocardiaceae</taxon>
        <taxon>Nocardia</taxon>
    </lineage>
</organism>
<comment type="similarity">
    <text evidence="2">Belongs to the drug/metabolite transporter (DMT) superfamily. Small multidrug resistance (SMR) (TC 2.A.7.1) family. Mmr subfamily.</text>
</comment>
<keyword evidence="3" id="KW-0813">Transport</keyword>
<dbReference type="SUPFAM" id="SSF103481">
    <property type="entry name" value="Multidrug resistance efflux transporter EmrE"/>
    <property type="match status" value="1"/>
</dbReference>
<accession>A0A6G9YAA8</accession>
<dbReference type="PANTHER" id="PTHR30561">
    <property type="entry name" value="SMR FAMILY PROTON-DEPENDENT DRUG EFFLUX TRANSPORTER SUGE"/>
    <property type="match status" value="1"/>
</dbReference>
<evidence type="ECO:0000256" key="7">
    <source>
        <dbReference type="ARBA" id="ARBA00023136"/>
    </source>
</evidence>
<dbReference type="PANTHER" id="PTHR30561:SF1">
    <property type="entry name" value="MULTIDRUG TRANSPORTER EMRE"/>
    <property type="match status" value="1"/>
</dbReference>
<evidence type="ECO:0000256" key="1">
    <source>
        <dbReference type="ARBA" id="ARBA00004651"/>
    </source>
</evidence>
<keyword evidence="5 11" id="KW-0812">Transmembrane</keyword>
<dbReference type="Gene3D" id="1.10.3730.20">
    <property type="match status" value="1"/>
</dbReference>
<feature type="transmembrane region" description="Helical" evidence="13">
    <location>
        <begin position="158"/>
        <end position="179"/>
    </location>
</feature>
<keyword evidence="4" id="KW-1003">Cell membrane</keyword>
<dbReference type="GO" id="GO:0005886">
    <property type="term" value="C:plasma membrane"/>
    <property type="evidence" value="ECO:0007669"/>
    <property type="project" value="UniProtKB-SubCell"/>
</dbReference>
<dbReference type="InterPro" id="IPR000390">
    <property type="entry name" value="Small_drug/metabolite_transptr"/>
</dbReference>
<feature type="compositionally biased region" description="Basic and acidic residues" evidence="12">
    <location>
        <begin position="39"/>
        <end position="51"/>
    </location>
</feature>
<evidence type="ECO:0000256" key="3">
    <source>
        <dbReference type="ARBA" id="ARBA00022448"/>
    </source>
</evidence>
<evidence type="ECO:0000256" key="5">
    <source>
        <dbReference type="ARBA" id="ARBA00022692"/>
    </source>
</evidence>
<gene>
    <name evidence="14" type="ORF">F5544_11015</name>
</gene>
<dbReference type="GO" id="GO:0022857">
    <property type="term" value="F:transmembrane transporter activity"/>
    <property type="evidence" value="ECO:0007669"/>
    <property type="project" value="InterPro"/>
</dbReference>
<dbReference type="EMBL" id="CP046172">
    <property type="protein sequence ID" value="QIS10098.1"/>
    <property type="molecule type" value="Genomic_DNA"/>
</dbReference>
<evidence type="ECO:0000256" key="2">
    <source>
        <dbReference type="ARBA" id="ARBA00007822"/>
    </source>
</evidence>
<feature type="region of interest" description="Disordered" evidence="12">
    <location>
        <begin position="1"/>
        <end position="56"/>
    </location>
</feature>
<feature type="transmembrane region" description="Helical" evidence="13">
    <location>
        <begin position="103"/>
        <end position="124"/>
    </location>
</feature>
<evidence type="ECO:0000256" key="9">
    <source>
        <dbReference type="ARBA" id="ARBA00071110"/>
    </source>
</evidence>
<keyword evidence="8" id="KW-0046">Antibiotic resistance</keyword>
<evidence type="ECO:0000256" key="12">
    <source>
        <dbReference type="SAM" id="MobiDB-lite"/>
    </source>
</evidence>
<dbReference type="FunFam" id="1.10.3730.20:FF:000001">
    <property type="entry name" value="Quaternary ammonium compound resistance transporter SugE"/>
    <property type="match status" value="1"/>
</dbReference>
<protein>
    <recommendedName>
        <fullName evidence="10">Multidrug resistance protein Mmr</fullName>
    </recommendedName>
    <alternativeName>
        <fullName evidence="9">Multidrug resistance protein mmr</fullName>
    </alternativeName>
</protein>
<evidence type="ECO:0000256" key="11">
    <source>
        <dbReference type="RuleBase" id="RU003942"/>
    </source>
</evidence>
<dbReference type="GO" id="GO:0046677">
    <property type="term" value="P:response to antibiotic"/>
    <property type="evidence" value="ECO:0007669"/>
    <property type="project" value="UniProtKB-KW"/>
</dbReference>
<evidence type="ECO:0000256" key="6">
    <source>
        <dbReference type="ARBA" id="ARBA00022989"/>
    </source>
</evidence>
<dbReference type="Pfam" id="PF00893">
    <property type="entry name" value="Multi_Drug_Res"/>
    <property type="match status" value="1"/>
</dbReference>
<evidence type="ECO:0000256" key="4">
    <source>
        <dbReference type="ARBA" id="ARBA00022475"/>
    </source>
</evidence>
<sequence length="207" mass="21949">MLVERSVAGDVGRGDVDQRHRGSGRGIRPGRPMAGCNQCRDDRRRREHGRDGNPTPASGCKTFASHALLLAYSPGSVMYYCTCSCVHYRVTTRQDRTKGCAMYWGFMFGAIVFEVFGTTCMKLADGFTRPLPSLGMAVGYLGAFGLLTLALKQLPVGVAYATWAGVGTGLVAVVGVTLLGESWSALKAAGIALVMIGVVVLNLSGAH</sequence>
<name>A0A6G9YAA8_9NOCA</name>